<proteinExistence type="predicted"/>
<sequence>MAPLSARRSKPRPPRPSKSPASAPPPDCLAEWVARAGLGDDVLDALVAWLAKQILSDQFAKLEQGGHREGGIPLRKVFVDLPITARPVHDADPRGSEGSGDRRLFVRMLLRQKAAPLASPAGRLETRRAPGEPGNLPARERRGFLVVGGPGQGKSTLGQLACQVHRAALLAPFLERLQPAQRDVVRAFTETASRKEIGWPLAPLFPVRIVLPEAAAWLARQDGAAEARPAQLLRLLSAQAESRGIRLSPEVLERLLGRASLLLVLDGLDEVGAAEDRARLVAATRDLLAALGGAGARGLVVATTRPQGYTGELEGIGVPLATVYLAPLQRGEALAYGRKLADAKLPGQPDNCARVVRGLESAASEAATARLLTTPLQVTILAALVQRMGRVPSERWGLFERYFETIYDREVERGTYAAPLLRDHRMHIGRIHRRVGLLLQVESESAGGTEARMSRERLEAVADAVLREDDVDEEARAGLVRRVVRAAEERLVFLVEPEPGKFGFEIRSLQEFMAAWALTEEGDAPVPIEERLLRIAKAPTFRAVALFIASKLFTKEPSLRALADRVCRALDEDPDDAAARAVRAGAVLALDILEEGSALNQPKYTRQLMERACGLLDLPPCEEQARLARVATGEAAAKVLRAAVEERLRDPAADSALGAWIALVEAAKLGEAWAAETGKAAWQALEDATDVVAAWGELGEFLPVPEWLADRIEETPDKVPPHAISGQFMPRSWSAGMCWVEAFIGLMRIHSIAEASTMPWLRLAWIEVSAARDPRWAAIAAFQDPPAHWRPWVLAARFMERPTAATLAETLRRLSSEPSAWEQRNELASAVSWPLAACLTSADAPHDLLSYADLAESGRLSDAHEWVAAQDQWPEQLDEKAFLDSMSRTLPWEQTALSVAPPPGGVHFSEGVGTARRGWSSRFRAALEKVRSRSLQAHLTSALAVFPGGAPGDRIDGLSWAEVERWSELHGELLVPAVLEAIRSKRIDSWIDGLDRLGRRRKLHMPWHGLTPVIAASLCRLYVEHPDRYGLLYWLRACLRRGHSQFLDEKTRSAVLHAMTKHPVPEPALRADAALIRIPLGDVSRDQVSALLDTVAAQAAQEPGLWWDVIRRAEQSPLPSATREMLLVDLLRRPELPWRHASFAVRALRSSLQTRRTGLADPAAWTRLRLPLPLPLVHTPAQHGFALPESPVVLSRVQVQHIRGVAGVTLELAPPPAPDQGQWVVLLGPNGAGKTTLLRSVVLALRSLSNPKIWPRGTFATPWRANGAPAGPSAITVHLAGGRTFSATVQKNGSELFAQEPRDQPTPFPIFAYGCRRGSALGGAAREVHLGEDDGPEIATLFDEGAPLVHAETWLKEWDGAAARDPEKNAAVYDAVRRALQELLAVDALVVRDRQVLVSGPSVGTDVPFAALSDGYLTAAGWFLDLVARWIELAHKHLGSLNDGLLRRMTGLVLLDEIDLHLHPRWQLEVIPRVKRLLPKMSFIVTTHNPLTLVGARPEEIWTLSLEDGRVRAERGTEAPMLLTGGQIYGRYFGIQDVYPSEIGEALRRYGFLSGDPLRTDEEQAEMDRLRATLKANGIEPGWEEVPREAPRPARPRPRGQRAKAAPR</sequence>
<gene>
    <name evidence="3" type="ORF">BE21_07330</name>
</gene>
<evidence type="ECO:0000313" key="4">
    <source>
        <dbReference type="Proteomes" id="UP000075502"/>
    </source>
</evidence>
<dbReference type="PANTHER" id="PTHR43581">
    <property type="entry name" value="ATP/GTP PHOSPHATASE"/>
    <property type="match status" value="1"/>
</dbReference>
<dbReference type="SMART" id="SM00382">
    <property type="entry name" value="AAA"/>
    <property type="match status" value="2"/>
</dbReference>
<dbReference type="Gene3D" id="3.40.50.300">
    <property type="entry name" value="P-loop containing nucleotide triphosphate hydrolases"/>
    <property type="match status" value="2"/>
</dbReference>
<reference evidence="3 4" key="1">
    <citation type="submission" date="2014-02" db="EMBL/GenBank/DDBJ databases">
        <title>The small core and large imbalanced accessory genome model reveals a collaborative survival strategy of Sorangium cellulosum strains in nature.</title>
        <authorList>
            <person name="Han K."/>
            <person name="Peng R."/>
            <person name="Blom J."/>
            <person name="Li Y.-Z."/>
        </authorList>
    </citation>
    <scope>NUCLEOTIDE SEQUENCE [LARGE SCALE GENOMIC DNA]</scope>
    <source>
        <strain evidence="3 4">So0007-03</strain>
    </source>
</reference>
<accession>A0A150T7B0</accession>
<feature type="region of interest" description="Disordered" evidence="1">
    <location>
        <begin position="1"/>
        <end position="26"/>
    </location>
</feature>
<dbReference type="InterPro" id="IPR003593">
    <property type="entry name" value="AAA+_ATPase"/>
</dbReference>
<organism evidence="3 4">
    <name type="scientific">Sorangium cellulosum</name>
    <name type="common">Polyangium cellulosum</name>
    <dbReference type="NCBI Taxonomy" id="56"/>
    <lineage>
        <taxon>Bacteria</taxon>
        <taxon>Pseudomonadati</taxon>
        <taxon>Myxococcota</taxon>
        <taxon>Polyangia</taxon>
        <taxon>Polyangiales</taxon>
        <taxon>Polyangiaceae</taxon>
        <taxon>Sorangium</taxon>
    </lineage>
</organism>
<dbReference type="InterPro" id="IPR051396">
    <property type="entry name" value="Bact_Antivir_Def_Nuclease"/>
</dbReference>
<comment type="caution">
    <text evidence="3">The sequence shown here is derived from an EMBL/GenBank/DDBJ whole genome shotgun (WGS) entry which is preliminary data.</text>
</comment>
<name>A0A150T7B0_SORCE</name>
<feature type="domain" description="AAA+ ATPase" evidence="2">
    <location>
        <begin position="140"/>
        <end position="307"/>
    </location>
</feature>
<dbReference type="GO" id="GO:0005524">
    <property type="term" value="F:ATP binding"/>
    <property type="evidence" value="ECO:0007669"/>
    <property type="project" value="InterPro"/>
</dbReference>
<dbReference type="PANTHER" id="PTHR43581:SF2">
    <property type="entry name" value="EXCINUCLEASE ATPASE SUBUNIT"/>
    <property type="match status" value="1"/>
</dbReference>
<dbReference type="Proteomes" id="UP000075502">
    <property type="component" value="Unassembled WGS sequence"/>
</dbReference>
<feature type="domain" description="AAA+ ATPase" evidence="2">
    <location>
        <begin position="1220"/>
        <end position="1517"/>
    </location>
</feature>
<feature type="compositionally biased region" description="Basic residues" evidence="1">
    <location>
        <begin position="1594"/>
        <end position="1608"/>
    </location>
</feature>
<dbReference type="SUPFAM" id="SSF52540">
    <property type="entry name" value="P-loop containing nucleoside triphosphate hydrolases"/>
    <property type="match status" value="1"/>
</dbReference>
<feature type="region of interest" description="Disordered" evidence="1">
    <location>
        <begin position="118"/>
        <end position="138"/>
    </location>
</feature>
<feature type="region of interest" description="Disordered" evidence="1">
    <location>
        <begin position="1576"/>
        <end position="1608"/>
    </location>
</feature>
<evidence type="ECO:0000313" key="3">
    <source>
        <dbReference type="EMBL" id="KYG00427.1"/>
    </source>
</evidence>
<evidence type="ECO:0000256" key="1">
    <source>
        <dbReference type="SAM" id="MobiDB-lite"/>
    </source>
</evidence>
<protein>
    <recommendedName>
        <fullName evidence="2">AAA+ ATPase domain-containing protein</fullName>
    </recommendedName>
</protein>
<dbReference type="InterPro" id="IPR027417">
    <property type="entry name" value="P-loop_NTPase"/>
</dbReference>
<dbReference type="EMBL" id="JEME01003421">
    <property type="protein sequence ID" value="KYG00427.1"/>
    <property type="molecule type" value="Genomic_DNA"/>
</dbReference>
<evidence type="ECO:0000259" key="2">
    <source>
        <dbReference type="SMART" id="SM00382"/>
    </source>
</evidence>
<dbReference type="InterPro" id="IPR003959">
    <property type="entry name" value="ATPase_AAA_core"/>
</dbReference>
<dbReference type="GO" id="GO:0016887">
    <property type="term" value="F:ATP hydrolysis activity"/>
    <property type="evidence" value="ECO:0007669"/>
    <property type="project" value="InterPro"/>
</dbReference>
<feature type="compositionally biased region" description="Pro residues" evidence="1">
    <location>
        <begin position="16"/>
        <end position="26"/>
    </location>
</feature>
<dbReference type="Pfam" id="PF13304">
    <property type="entry name" value="AAA_21"/>
    <property type="match status" value="1"/>
</dbReference>